<proteinExistence type="predicted"/>
<keyword evidence="4" id="KW-1185">Reference proteome</keyword>
<dbReference type="PANTHER" id="PTHR47643">
    <property type="entry name" value="TPR DOMAIN PROTEIN (AFU_ORTHOLOGUE AFUA_5G12710)"/>
    <property type="match status" value="1"/>
</dbReference>
<protein>
    <submittedName>
        <fullName evidence="3">TPR domain protein</fullName>
    </submittedName>
</protein>
<dbReference type="SMART" id="SM00317">
    <property type="entry name" value="SET"/>
    <property type="match status" value="1"/>
</dbReference>
<feature type="repeat" description="TPR" evidence="1">
    <location>
        <begin position="304"/>
        <end position="337"/>
    </location>
</feature>
<dbReference type="InterPro" id="IPR001214">
    <property type="entry name" value="SET_dom"/>
</dbReference>
<dbReference type="EMBL" id="LFIV01000170">
    <property type="protein sequence ID" value="KZL66592.1"/>
    <property type="molecule type" value="Genomic_DNA"/>
</dbReference>
<dbReference type="Gene3D" id="2.170.270.10">
    <property type="entry name" value="SET domain"/>
    <property type="match status" value="1"/>
</dbReference>
<sequence length="662" mass="74286">MPSQTDPNTFFLTEQEVERIGKTVQDRLKKCSDLVDHVREPRDAHSVISQATGASLMLDMSTMTQNTDRESKLPVVAVGSTYPPSTVSLRDLQPMKLAELRLDTHHRGRRLTVKRASPVVTLAARSWTVVQDEEGETERLELCLHNSRHGEDILELASSLTIKEPYFTLTDQSEVTLRVDHPSDLVICRKELATSPSMPSTNTIGYAETENIAEMEEIARNCKDMGNTALKNKDLQLAWERYTDGLKIARQGFVFDTNPTLARDLSRNRAYVNLLLNRLDEAVFDAKAALSGQNDNQSSKDLDAKAYFRAGCAAYQQGEYKEARSFFEKQSRLRPDDKSSSVQLERVSSRIHEKETGVYNLRRMKAGLSQISQLVDAANFTRKTEVKDSKGRGRGLFATEDIPAGEIVICEKAFTFESTPNTAITYDARDGRIRVSPIGLIASTTQKLLDNPSQIDKVMDLYGDYQGDGGVKVSRTDEGPIVDVFRVHDIVSRNAFGVCHQQGNDGTNSKTRTGLWIWAAYINHSCVANTEKENIGDIMILRAARPIATGEEILISYAESSDYDERQAALMTTWGFECGCALCTAEKADGSLTRKKRRELAGEAEELVKRVEWNKAKRLTIAKAQRLARDIENTYDGERYRGLPRVATQRIREWLTRARPQL</sequence>
<evidence type="ECO:0000259" key="2">
    <source>
        <dbReference type="PROSITE" id="PS50280"/>
    </source>
</evidence>
<evidence type="ECO:0000313" key="3">
    <source>
        <dbReference type="EMBL" id="KZL66592.1"/>
    </source>
</evidence>
<dbReference type="SMART" id="SM00028">
    <property type="entry name" value="TPR"/>
    <property type="match status" value="2"/>
</dbReference>
<gene>
    <name evidence="3" type="ORF">CT0861_05180</name>
</gene>
<dbReference type="Pfam" id="PF00856">
    <property type="entry name" value="SET"/>
    <property type="match status" value="1"/>
</dbReference>
<accession>A0A166PBL3</accession>
<dbReference type="InterPro" id="IPR053209">
    <property type="entry name" value="Gramillin-biosynth_MTr"/>
</dbReference>
<dbReference type="AlphaFoldDB" id="A0A166PBL3"/>
<evidence type="ECO:0000256" key="1">
    <source>
        <dbReference type="PROSITE-ProRule" id="PRU00339"/>
    </source>
</evidence>
<dbReference type="SUPFAM" id="SSF48452">
    <property type="entry name" value="TPR-like"/>
    <property type="match status" value="1"/>
</dbReference>
<keyword evidence="1" id="KW-0802">TPR repeat</keyword>
<name>A0A166PBL3_9PEZI</name>
<dbReference type="InterPro" id="IPR046341">
    <property type="entry name" value="SET_dom_sf"/>
</dbReference>
<dbReference type="Pfam" id="PF13181">
    <property type="entry name" value="TPR_8"/>
    <property type="match status" value="1"/>
</dbReference>
<dbReference type="Gene3D" id="1.25.40.10">
    <property type="entry name" value="Tetratricopeptide repeat domain"/>
    <property type="match status" value="1"/>
</dbReference>
<evidence type="ECO:0000313" key="4">
    <source>
        <dbReference type="Proteomes" id="UP000076552"/>
    </source>
</evidence>
<dbReference type="CDD" id="cd20071">
    <property type="entry name" value="SET_SMYD"/>
    <property type="match status" value="1"/>
</dbReference>
<dbReference type="Proteomes" id="UP000076552">
    <property type="component" value="Unassembled WGS sequence"/>
</dbReference>
<reference evidence="3 4" key="1">
    <citation type="submission" date="2015-06" db="EMBL/GenBank/DDBJ databases">
        <title>Survival trade-offs in plant roots during colonization by closely related pathogenic and mutualistic fungi.</title>
        <authorList>
            <person name="Hacquard S."/>
            <person name="Kracher B."/>
            <person name="Hiruma K."/>
            <person name="Weinman A."/>
            <person name="Muench P."/>
            <person name="Garrido Oter R."/>
            <person name="Ver Loren van Themaat E."/>
            <person name="Dallerey J.-F."/>
            <person name="Damm U."/>
            <person name="Henrissat B."/>
            <person name="Lespinet O."/>
            <person name="Thon M."/>
            <person name="Kemen E."/>
            <person name="McHardy A.C."/>
            <person name="Schulze-Lefert P."/>
            <person name="O'Connell R.J."/>
        </authorList>
    </citation>
    <scope>NUCLEOTIDE SEQUENCE [LARGE SCALE GENOMIC DNA]</scope>
    <source>
        <strain evidence="3 4">0861</strain>
    </source>
</reference>
<organism evidence="3 4">
    <name type="scientific">Colletotrichum tofieldiae</name>
    <dbReference type="NCBI Taxonomy" id="708197"/>
    <lineage>
        <taxon>Eukaryota</taxon>
        <taxon>Fungi</taxon>
        <taxon>Dikarya</taxon>
        <taxon>Ascomycota</taxon>
        <taxon>Pezizomycotina</taxon>
        <taxon>Sordariomycetes</taxon>
        <taxon>Hypocreomycetidae</taxon>
        <taxon>Glomerellales</taxon>
        <taxon>Glomerellaceae</taxon>
        <taxon>Colletotrichum</taxon>
        <taxon>Colletotrichum spaethianum species complex</taxon>
    </lineage>
</organism>
<feature type="domain" description="SET" evidence="2">
    <location>
        <begin position="382"/>
        <end position="558"/>
    </location>
</feature>
<dbReference type="PROSITE" id="PS50005">
    <property type="entry name" value="TPR"/>
    <property type="match status" value="1"/>
</dbReference>
<comment type="caution">
    <text evidence="3">The sequence shown here is derived from an EMBL/GenBank/DDBJ whole genome shotgun (WGS) entry which is preliminary data.</text>
</comment>
<dbReference type="InterPro" id="IPR011990">
    <property type="entry name" value="TPR-like_helical_dom_sf"/>
</dbReference>
<dbReference type="PANTHER" id="PTHR47643:SF2">
    <property type="entry name" value="TPR DOMAIN PROTEIN (AFU_ORTHOLOGUE AFUA_5G12710)"/>
    <property type="match status" value="1"/>
</dbReference>
<dbReference type="InterPro" id="IPR019734">
    <property type="entry name" value="TPR_rpt"/>
</dbReference>
<dbReference type="PROSITE" id="PS50280">
    <property type="entry name" value="SET"/>
    <property type="match status" value="1"/>
</dbReference>
<dbReference type="SUPFAM" id="SSF82199">
    <property type="entry name" value="SET domain"/>
    <property type="match status" value="1"/>
</dbReference>
<dbReference type="STRING" id="708197.A0A166PBL3"/>